<evidence type="ECO:0000313" key="1">
    <source>
        <dbReference type="EMBL" id="AOW09493.1"/>
    </source>
</evidence>
<dbReference type="Proteomes" id="UP000175968">
    <property type="component" value="Chromosome"/>
</dbReference>
<accession>A0AAC9N6W4</accession>
<protein>
    <submittedName>
        <fullName evidence="1">Uncharacterized protein</fullName>
    </submittedName>
</protein>
<keyword evidence="2" id="KW-1185">Reference proteome</keyword>
<dbReference type="AlphaFoldDB" id="A0AAC9N6W4"/>
<organism evidence="1 2">
    <name type="scientific">Flavobacterium gilvum</name>
    <dbReference type="NCBI Taxonomy" id="1492737"/>
    <lineage>
        <taxon>Bacteria</taxon>
        <taxon>Pseudomonadati</taxon>
        <taxon>Bacteroidota</taxon>
        <taxon>Flavobacteriia</taxon>
        <taxon>Flavobacteriales</taxon>
        <taxon>Flavobacteriaceae</taxon>
        <taxon>Flavobacterium</taxon>
    </lineage>
</organism>
<dbReference type="KEGG" id="fgl:EM308_08275"/>
<gene>
    <name evidence="1" type="ORF">EM308_08275</name>
</gene>
<name>A0AAC9N6W4_9FLAO</name>
<proteinExistence type="predicted"/>
<sequence length="173" mass="20136">MTATKLKPNETIGDNHPILLWQVNRIMKNCRYNEDIKAEWVQWVTGDTKRTSLTSITQAQAKQIIMQQEGAEYVNQPKQQLQTIIEGGRTIGKSNWGLFDKDNQQHRNLLSQLRTLQWTKEHGRHGEVADLDRLSDFLKSDKSPVKKPLKQMTPEEVSKIIECFKSMIRKTYK</sequence>
<reference evidence="1 2" key="1">
    <citation type="submission" date="2016-10" db="EMBL/GenBank/DDBJ databases">
        <title>Flavobacterium gilvum sp. nov., isolated from stream water.</title>
        <authorList>
            <person name="Shin S.-K."/>
            <person name="Cho Y.-J."/>
            <person name="Yi H."/>
        </authorList>
    </citation>
    <scope>NUCLEOTIDE SEQUENCE [LARGE SCALE GENOMIC DNA]</scope>
    <source>
        <strain evidence="1 2">EM1308</strain>
    </source>
</reference>
<dbReference type="EMBL" id="CP017479">
    <property type="protein sequence ID" value="AOW09493.1"/>
    <property type="molecule type" value="Genomic_DNA"/>
</dbReference>
<evidence type="ECO:0000313" key="2">
    <source>
        <dbReference type="Proteomes" id="UP000175968"/>
    </source>
</evidence>